<organism evidence="2 3">
    <name type="scientific">Paenibacillus enshidis</name>
    <dbReference type="NCBI Taxonomy" id="1458439"/>
    <lineage>
        <taxon>Bacteria</taxon>
        <taxon>Bacillati</taxon>
        <taxon>Bacillota</taxon>
        <taxon>Bacilli</taxon>
        <taxon>Bacillales</taxon>
        <taxon>Paenibacillaceae</taxon>
        <taxon>Paenibacillus</taxon>
    </lineage>
</organism>
<sequence>MKVATVLAIYRIHLTEQLDFGGGKTVVKVAWFVPSPMEGSGGHRTIFQNVNALASQGYESDIYIEDDNSYLNLKDMKLSINRYFGEINADFYLGFSTEKKYDAIFATAWHTAKVVRDIPYDTKKFYFVQDFEAYFNPMGDGYLLAENSYKYNLTPITIGKWLSNVMVERFNTPSSYFDFCADHNVYKRLPGAKREKAICFIYQPEKPRRCSIIGIEALGIVKHLMPEVKIYLYGSKNKTNVWFEHTNLELISVEGCNELYNKCSVGLCISSSNPSRIPFEMMAAGLPVVDIYRENNLYDMPDGGVKLADQTPESIANALISILTNEEQIDAMSQFGVEFMKEKTLEHGYTQFTEAVKNILMSGSFENQVYPKSYNEPPVVADAFLKKIKPLYPVKTNSSLGLKDFLRKVKNKVKKII</sequence>
<comment type="caution">
    <text evidence="2">The sequence shown here is derived from an EMBL/GenBank/DDBJ whole genome shotgun (WGS) entry which is preliminary data.</text>
</comment>
<evidence type="ECO:0000313" key="3">
    <source>
        <dbReference type="Proteomes" id="UP001580346"/>
    </source>
</evidence>
<dbReference type="RefSeq" id="WP_375354548.1">
    <property type="nucleotide sequence ID" value="NZ_JBHHMI010000005.1"/>
</dbReference>
<evidence type="ECO:0000313" key="2">
    <source>
        <dbReference type="EMBL" id="MFB5266676.1"/>
    </source>
</evidence>
<evidence type="ECO:0000259" key="1">
    <source>
        <dbReference type="Pfam" id="PF22772"/>
    </source>
</evidence>
<dbReference type="Proteomes" id="UP001580346">
    <property type="component" value="Unassembled WGS sequence"/>
</dbReference>
<dbReference type="InterPro" id="IPR055050">
    <property type="entry name" value="WsaF_C"/>
</dbReference>
<dbReference type="SUPFAM" id="SSF53756">
    <property type="entry name" value="UDP-Glycosyltransferase/glycogen phosphorylase"/>
    <property type="match status" value="1"/>
</dbReference>
<dbReference type="Gene3D" id="3.40.50.11090">
    <property type="match status" value="1"/>
</dbReference>
<dbReference type="Gene3D" id="3.40.50.2000">
    <property type="entry name" value="Glycogen Phosphorylase B"/>
    <property type="match status" value="1"/>
</dbReference>
<accession>A0ABV5AR31</accession>
<protein>
    <recommendedName>
        <fullName evidence="1">WsaF C-terminal domain-containing protein</fullName>
    </recommendedName>
</protein>
<feature type="domain" description="WsaF C-terminal" evidence="1">
    <location>
        <begin position="196"/>
        <end position="319"/>
    </location>
</feature>
<name>A0ABV5AR31_9BACL</name>
<keyword evidence="3" id="KW-1185">Reference proteome</keyword>
<dbReference type="EMBL" id="JBHHMI010000005">
    <property type="protein sequence ID" value="MFB5266676.1"/>
    <property type="molecule type" value="Genomic_DNA"/>
</dbReference>
<dbReference type="Pfam" id="PF22772">
    <property type="entry name" value="WsaF_C"/>
    <property type="match status" value="1"/>
</dbReference>
<gene>
    <name evidence="2" type="ORF">ACE41H_07745</name>
</gene>
<proteinExistence type="predicted"/>
<reference evidence="2 3" key="1">
    <citation type="submission" date="2024-09" db="EMBL/GenBank/DDBJ databases">
        <title>Paenibacillus zeirhizospherea sp. nov., isolated from surface of the maize (Zea mays) roots in a horticulture field, Hungary.</title>
        <authorList>
            <person name="Marton D."/>
            <person name="Farkas M."/>
            <person name="Bedics A."/>
            <person name="Toth E."/>
            <person name="Tancsics A."/>
            <person name="Boka K."/>
            <person name="Maroti G."/>
            <person name="Kriszt B."/>
            <person name="Cserhati M."/>
        </authorList>
    </citation>
    <scope>NUCLEOTIDE SEQUENCE [LARGE SCALE GENOMIC DNA]</scope>
    <source>
        <strain evidence="2 3">KCTC 33519</strain>
    </source>
</reference>